<dbReference type="InterPro" id="IPR002052">
    <property type="entry name" value="DNA_methylase_N6_adenine_CS"/>
</dbReference>
<dbReference type="EMBL" id="JBHPKH010000096">
    <property type="protein sequence ID" value="MFC1573210.1"/>
    <property type="molecule type" value="Genomic_DNA"/>
</dbReference>
<evidence type="ECO:0000256" key="2">
    <source>
        <dbReference type="ARBA" id="ARBA00022603"/>
    </source>
</evidence>
<evidence type="ECO:0000256" key="1">
    <source>
        <dbReference type="ARBA" id="ARBA00011900"/>
    </source>
</evidence>
<organism evidence="6 7">
    <name type="scientific">Eiseniibacteriota bacterium</name>
    <dbReference type="NCBI Taxonomy" id="2212470"/>
    <lineage>
        <taxon>Bacteria</taxon>
        <taxon>Candidatus Eiseniibacteriota</taxon>
    </lineage>
</organism>
<dbReference type="EC" id="2.1.1.72" evidence="1"/>
<protein>
    <recommendedName>
        <fullName evidence="1">site-specific DNA-methyltransferase (adenine-specific)</fullName>
        <ecNumber evidence="1">2.1.1.72</ecNumber>
    </recommendedName>
</protein>
<keyword evidence="7" id="KW-1185">Reference proteome</keyword>
<keyword evidence="3" id="KW-0808">Transferase</keyword>
<dbReference type="PROSITE" id="PS00092">
    <property type="entry name" value="N6_MTASE"/>
    <property type="match status" value="1"/>
</dbReference>
<accession>A0ABV6YLK2</accession>
<gene>
    <name evidence="6" type="ORF">ACFL6M_06385</name>
</gene>
<comment type="catalytic activity">
    <reaction evidence="5">
        <text>a 2'-deoxyadenosine in DNA + S-adenosyl-L-methionine = an N(6)-methyl-2'-deoxyadenosine in DNA + S-adenosyl-L-homocysteine + H(+)</text>
        <dbReference type="Rhea" id="RHEA:15197"/>
        <dbReference type="Rhea" id="RHEA-COMP:12418"/>
        <dbReference type="Rhea" id="RHEA-COMP:12419"/>
        <dbReference type="ChEBI" id="CHEBI:15378"/>
        <dbReference type="ChEBI" id="CHEBI:57856"/>
        <dbReference type="ChEBI" id="CHEBI:59789"/>
        <dbReference type="ChEBI" id="CHEBI:90615"/>
        <dbReference type="ChEBI" id="CHEBI:90616"/>
        <dbReference type="EC" id="2.1.1.72"/>
    </reaction>
</comment>
<evidence type="ECO:0000313" key="6">
    <source>
        <dbReference type="EMBL" id="MFC1573210.1"/>
    </source>
</evidence>
<dbReference type="Gene3D" id="3.40.50.150">
    <property type="entry name" value="Vaccinia Virus protein VP39"/>
    <property type="match status" value="1"/>
</dbReference>
<dbReference type="InterPro" id="IPR012327">
    <property type="entry name" value="MeTrfase_D12"/>
</dbReference>
<dbReference type="GO" id="GO:0032259">
    <property type="term" value="P:methylation"/>
    <property type="evidence" value="ECO:0007669"/>
    <property type="project" value="UniProtKB-KW"/>
</dbReference>
<evidence type="ECO:0000256" key="4">
    <source>
        <dbReference type="ARBA" id="ARBA00022691"/>
    </source>
</evidence>
<evidence type="ECO:0000256" key="3">
    <source>
        <dbReference type="ARBA" id="ARBA00022679"/>
    </source>
</evidence>
<evidence type="ECO:0000313" key="7">
    <source>
        <dbReference type="Proteomes" id="UP001593833"/>
    </source>
</evidence>
<keyword evidence="4" id="KW-0949">S-adenosyl-L-methionine</keyword>
<name>A0ABV6YLK2_UNCEI</name>
<dbReference type="SUPFAM" id="SSF53335">
    <property type="entry name" value="S-adenosyl-L-methionine-dependent methyltransferases"/>
    <property type="match status" value="1"/>
</dbReference>
<proteinExistence type="predicted"/>
<dbReference type="InterPro" id="IPR029063">
    <property type="entry name" value="SAM-dependent_MTases_sf"/>
</dbReference>
<reference evidence="6 7" key="1">
    <citation type="submission" date="2024-09" db="EMBL/GenBank/DDBJ databases">
        <authorList>
            <person name="D'Angelo T."/>
        </authorList>
    </citation>
    <scope>NUCLEOTIDE SEQUENCE [LARGE SCALE GENOMIC DNA]</scope>
    <source>
        <strain evidence="6">SAG AM-320-E07</strain>
    </source>
</reference>
<dbReference type="Proteomes" id="UP001593833">
    <property type="component" value="Unassembled WGS sequence"/>
</dbReference>
<comment type="caution">
    <text evidence="6">The sequence shown here is derived from an EMBL/GenBank/DDBJ whole genome shotgun (WGS) entry which is preliminary data.</text>
</comment>
<dbReference type="GO" id="GO:0008168">
    <property type="term" value="F:methyltransferase activity"/>
    <property type="evidence" value="ECO:0007669"/>
    <property type="project" value="UniProtKB-KW"/>
</dbReference>
<dbReference type="Pfam" id="PF02086">
    <property type="entry name" value="MethyltransfD12"/>
    <property type="match status" value="1"/>
</dbReference>
<evidence type="ECO:0000256" key="5">
    <source>
        <dbReference type="ARBA" id="ARBA00047942"/>
    </source>
</evidence>
<keyword evidence="2 6" id="KW-0489">Methyltransferase</keyword>
<sequence>MRRARSRKLALWDALPAYLGGKRRLCPTIFREIDAVIPRRHWSGLTFLDGFSGGGAVSLFARAQGFSVVSADIAERAVVVGRALIENSRVTLTHEDILRIAAPNADPPGTVERTFAPGAFTRAQARLLDRTLAMAAETRDVHKSALLRLLVIRLALAAHPMSQVRSGNMGRLAEGQIDSITQSCLKNYVTGLRLTRVDRLWDFAQRINGGVFEGTARVLKASVLDVLPHTAADVAYFDPPYPATTSYEREYEIIDQILEGKRLPVSPFSRRDGAALLDKVFAQARHVPVWVLSLGNATVSKEELESKMRSFGREVKSTEVRYAHKVSVASKEKTKANREFVITGWDPAAPLSKAIPGRTLEGVK</sequence>